<gene>
    <name evidence="2" type="ORF">A8C75_11910</name>
</gene>
<organism evidence="2 3">
    <name type="scientific">Marinobacterium aestuarii</name>
    <dbReference type="NCBI Taxonomy" id="1821621"/>
    <lineage>
        <taxon>Bacteria</taxon>
        <taxon>Pseudomonadati</taxon>
        <taxon>Pseudomonadota</taxon>
        <taxon>Gammaproteobacteria</taxon>
        <taxon>Oceanospirillales</taxon>
        <taxon>Oceanospirillaceae</taxon>
        <taxon>Marinobacterium</taxon>
    </lineage>
</organism>
<keyword evidence="1" id="KW-0812">Transmembrane</keyword>
<sequence>MDASLLETLGKVAGVGGISLGVVTLIFRDVIRKNIFPSLTKVQAYKVIQQIVWLTFLVAAIGLASWVYIETRTVKPVITEEAKPKIGQFALNMSKSSFRETLSAKFAASEIKLPTYGVDPAFFGVINNFRAIFSVSIENVNERDLLVTDVIYDVSEIGQVMSGGAGPLNSNQTYFHEIKYEVGQQKKQLVPPYRIPAKSVGAFELELYSTDPRPGLTWIMNVTFVTNMGEVSTDTFQLILTGKNTDG</sequence>
<dbReference type="AlphaFoldDB" id="A0A1A9EZP6"/>
<evidence type="ECO:0000313" key="2">
    <source>
        <dbReference type="EMBL" id="ANG63108.1"/>
    </source>
</evidence>
<feature type="transmembrane region" description="Helical" evidence="1">
    <location>
        <begin position="12"/>
        <end position="31"/>
    </location>
</feature>
<keyword evidence="1" id="KW-0472">Membrane</keyword>
<reference evidence="3" key="1">
    <citation type="submission" date="2016-05" db="EMBL/GenBank/DDBJ databases">
        <authorList>
            <person name="Baek K."/>
            <person name="Yang S.-J."/>
        </authorList>
    </citation>
    <scope>NUCLEOTIDE SEQUENCE [LARGE SCALE GENOMIC DNA]</scope>
    <source>
        <strain evidence="3">ST58-10</strain>
    </source>
</reference>
<evidence type="ECO:0000313" key="3">
    <source>
        <dbReference type="Proteomes" id="UP000078070"/>
    </source>
</evidence>
<dbReference type="RefSeq" id="WP_067382472.1">
    <property type="nucleotide sequence ID" value="NZ_CP015839.1"/>
</dbReference>
<dbReference type="OrthoDB" id="8550003at2"/>
<dbReference type="Proteomes" id="UP000078070">
    <property type="component" value="Chromosome"/>
</dbReference>
<accession>A0A1A9EZP6</accession>
<dbReference type="KEGG" id="mars:A8C75_11910"/>
<evidence type="ECO:0000256" key="1">
    <source>
        <dbReference type="SAM" id="Phobius"/>
    </source>
</evidence>
<dbReference type="EMBL" id="CP015839">
    <property type="protein sequence ID" value="ANG63108.1"/>
    <property type="molecule type" value="Genomic_DNA"/>
</dbReference>
<keyword evidence="1" id="KW-1133">Transmembrane helix</keyword>
<protein>
    <submittedName>
        <fullName evidence="2">Uncharacterized protein</fullName>
    </submittedName>
</protein>
<keyword evidence="3" id="KW-1185">Reference proteome</keyword>
<name>A0A1A9EZP6_9GAMM</name>
<reference evidence="2 3" key="2">
    <citation type="journal article" date="2018" name="Int. J. Syst. Evol. Microbiol.">
        <title>Marinobacterium aestuarii sp. nov., a benzene-degrading marine bacterium isolated from estuary sediment.</title>
        <authorList>
            <person name="Bae S.S."/>
            <person name="Jung J."/>
            <person name="Chung D."/>
            <person name="Baek K."/>
        </authorList>
    </citation>
    <scope>NUCLEOTIDE SEQUENCE [LARGE SCALE GENOMIC DNA]</scope>
    <source>
        <strain evidence="2 3">ST58-10</strain>
    </source>
</reference>
<feature type="transmembrane region" description="Helical" evidence="1">
    <location>
        <begin position="51"/>
        <end position="69"/>
    </location>
</feature>
<proteinExistence type="predicted"/>